<reference evidence="2 3" key="1">
    <citation type="journal article" date="2015" name="Int. J. Syst. Evol. Microbiol.">
        <title>Chryseobacterium sediminis sp. nov., isolated from a river sediment.</title>
        <authorList>
            <person name="Kampfer P."/>
            <person name="Busse H.J."/>
            <person name="McInroy J.A."/>
            <person name="Glaeser S.P."/>
        </authorList>
    </citation>
    <scope>NUCLEOTIDE SEQUENCE [LARGE SCALE GENOMIC DNA]</scope>
    <source>
        <strain evidence="2 3">IMT-174</strain>
    </source>
</reference>
<organism evidence="2 3">
    <name type="scientific">Chryseobacterium sediminis</name>
    <dbReference type="NCBI Taxonomy" id="1679494"/>
    <lineage>
        <taxon>Bacteria</taxon>
        <taxon>Pseudomonadati</taxon>
        <taxon>Bacteroidota</taxon>
        <taxon>Flavobacteriia</taxon>
        <taxon>Flavobacteriales</taxon>
        <taxon>Weeksellaceae</taxon>
        <taxon>Chryseobacterium group</taxon>
        <taxon>Chryseobacterium</taxon>
    </lineage>
</organism>
<dbReference type="RefSeq" id="WP_149831820.1">
    <property type="nucleotide sequence ID" value="NZ_VUNZ01000001.1"/>
</dbReference>
<gene>
    <name evidence="2" type="ORF">FW780_01115</name>
</gene>
<dbReference type="EMBL" id="VUNZ01000001">
    <property type="protein sequence ID" value="KAA2222830.1"/>
    <property type="molecule type" value="Genomic_DNA"/>
</dbReference>
<evidence type="ECO:0000313" key="2">
    <source>
        <dbReference type="EMBL" id="KAA2222830.1"/>
    </source>
</evidence>
<evidence type="ECO:0000313" key="3">
    <source>
        <dbReference type="Proteomes" id="UP000323082"/>
    </source>
</evidence>
<evidence type="ECO:0000256" key="1">
    <source>
        <dbReference type="SAM" id="Coils"/>
    </source>
</evidence>
<comment type="caution">
    <text evidence="2">The sequence shown here is derived from an EMBL/GenBank/DDBJ whole genome shotgun (WGS) entry which is preliminary data.</text>
</comment>
<name>A0A5B2U8T5_9FLAO</name>
<sequence>MDNQNELLRMISQALQQNQAINQELLRLINMQGTIPPTQLNEINHLLSIQASTLRFISENTPTK</sequence>
<protein>
    <submittedName>
        <fullName evidence="2">Uncharacterized protein</fullName>
    </submittedName>
</protein>
<dbReference type="Proteomes" id="UP000323082">
    <property type="component" value="Unassembled WGS sequence"/>
</dbReference>
<dbReference type="AlphaFoldDB" id="A0A5B2U8T5"/>
<feature type="coiled-coil region" evidence="1">
    <location>
        <begin position="4"/>
        <end position="31"/>
    </location>
</feature>
<keyword evidence="1" id="KW-0175">Coiled coil</keyword>
<proteinExistence type="predicted"/>
<accession>A0A5B2U8T5</accession>